<organism evidence="2 3">
    <name type="scientific">Flavobacterium piscisymbiosum</name>
    <dbReference type="NCBI Taxonomy" id="2893753"/>
    <lineage>
        <taxon>Bacteria</taxon>
        <taxon>Pseudomonadati</taxon>
        <taxon>Bacteroidota</taxon>
        <taxon>Flavobacteriia</taxon>
        <taxon>Flavobacteriales</taxon>
        <taxon>Flavobacteriaceae</taxon>
        <taxon>Flavobacterium</taxon>
    </lineage>
</organism>
<dbReference type="RefSeq" id="WP_230036676.1">
    <property type="nucleotide sequence ID" value="NZ_JAJJMM010000001.1"/>
</dbReference>
<feature type="domain" description="Carbohydrate-binding" evidence="1">
    <location>
        <begin position="27"/>
        <end position="215"/>
    </location>
</feature>
<dbReference type="Pfam" id="PF06452">
    <property type="entry name" value="CBM9_1"/>
    <property type="match status" value="1"/>
</dbReference>
<evidence type="ECO:0000313" key="3">
    <source>
        <dbReference type="Proteomes" id="UP001430679"/>
    </source>
</evidence>
<comment type="caution">
    <text evidence="2">The sequence shown here is derived from an EMBL/GenBank/DDBJ whole genome shotgun (WGS) entry which is preliminary data.</text>
</comment>
<dbReference type="InterPro" id="IPR010502">
    <property type="entry name" value="Carb-bd_dom_fam9"/>
</dbReference>
<sequence length="216" mass="25454">MHEILKEYQVVLIEKKQINNDPILNSSVWEKANCLTDFCSPWKNDSFSKIEFKALHDHENFYFNFRVFDTDIYIDQKDNSFLSIGNSDRVELFFRTNESLNPYYCLEMDTSGRIMDFKALPEKNFDFNWKWPKKDIEVKTSKDVVSFIVEGKISIQSLKDLNLIQNNTIEAGVFRAKFALVENLQYEPTWISWVNPNTETPNFHIASSFGKFVLMK</sequence>
<dbReference type="SUPFAM" id="SSF49344">
    <property type="entry name" value="CBD9-like"/>
    <property type="match status" value="1"/>
</dbReference>
<evidence type="ECO:0000313" key="2">
    <source>
        <dbReference type="EMBL" id="MCC9064043.1"/>
    </source>
</evidence>
<reference evidence="2" key="1">
    <citation type="submission" date="2021-11" db="EMBL/GenBank/DDBJ databases">
        <title>Description of novel Flavobacterium species.</title>
        <authorList>
            <person name="Saticioglu I.B."/>
            <person name="Ay H."/>
            <person name="Altun S."/>
            <person name="Duman M."/>
        </authorList>
    </citation>
    <scope>NUCLEOTIDE SEQUENCE</scope>
    <source>
        <strain evidence="2">F-30</strain>
    </source>
</reference>
<accession>A0ABS8MF40</accession>
<gene>
    <name evidence="2" type="ORF">LNP81_13675</name>
</gene>
<proteinExistence type="predicted"/>
<dbReference type="Gene3D" id="2.60.40.1190">
    <property type="match status" value="1"/>
</dbReference>
<dbReference type="EMBL" id="JAJJMM010000001">
    <property type="protein sequence ID" value="MCC9064043.1"/>
    <property type="molecule type" value="Genomic_DNA"/>
</dbReference>
<evidence type="ECO:0000259" key="1">
    <source>
        <dbReference type="Pfam" id="PF06452"/>
    </source>
</evidence>
<protein>
    <submittedName>
        <fullName evidence="2">Endoxylanase</fullName>
    </submittedName>
</protein>
<name>A0ABS8MF40_9FLAO</name>
<keyword evidence="3" id="KW-1185">Reference proteome</keyword>
<dbReference type="Proteomes" id="UP001430679">
    <property type="component" value="Unassembled WGS sequence"/>
</dbReference>